<dbReference type="PANTHER" id="PTHR12673:SF270">
    <property type="entry name" value="FYVE-TYPE DOMAIN-CONTAINING PROTEIN"/>
    <property type="match status" value="1"/>
</dbReference>
<dbReference type="PROSITE" id="PS50010">
    <property type="entry name" value="DH_2"/>
    <property type="match status" value="1"/>
</dbReference>
<feature type="compositionally biased region" description="Polar residues" evidence="3">
    <location>
        <begin position="936"/>
        <end position="955"/>
    </location>
</feature>
<name>A0A9P6MYJ8_9FUNG</name>
<feature type="compositionally biased region" description="Polar residues" evidence="3">
    <location>
        <begin position="133"/>
        <end position="146"/>
    </location>
</feature>
<dbReference type="InterPro" id="IPR011993">
    <property type="entry name" value="PH-like_dom_sf"/>
</dbReference>
<organism evidence="5 6">
    <name type="scientific">Entomortierella chlamydospora</name>
    <dbReference type="NCBI Taxonomy" id="101097"/>
    <lineage>
        <taxon>Eukaryota</taxon>
        <taxon>Fungi</taxon>
        <taxon>Fungi incertae sedis</taxon>
        <taxon>Mucoromycota</taxon>
        <taxon>Mortierellomycotina</taxon>
        <taxon>Mortierellomycetes</taxon>
        <taxon>Mortierellales</taxon>
        <taxon>Mortierellaceae</taxon>
        <taxon>Entomortierella</taxon>
    </lineage>
</organism>
<feature type="compositionally biased region" description="Acidic residues" evidence="3">
    <location>
        <begin position="39"/>
        <end position="49"/>
    </location>
</feature>
<dbReference type="InterPro" id="IPR035899">
    <property type="entry name" value="DBL_dom_sf"/>
</dbReference>
<comment type="caution">
    <text evidence="5">The sequence shown here is derived from an EMBL/GenBank/DDBJ whole genome shotgun (WGS) entry which is preliminary data.</text>
</comment>
<dbReference type="EMBL" id="JAAAID010000439">
    <property type="protein sequence ID" value="KAG0017502.1"/>
    <property type="molecule type" value="Genomic_DNA"/>
</dbReference>
<evidence type="ECO:0000259" key="4">
    <source>
        <dbReference type="PROSITE" id="PS50010"/>
    </source>
</evidence>
<feature type="region of interest" description="Disordered" evidence="3">
    <location>
        <begin position="133"/>
        <end position="165"/>
    </location>
</feature>
<keyword evidence="2" id="KW-0677">Repeat</keyword>
<dbReference type="Proteomes" id="UP000703661">
    <property type="component" value="Unassembled WGS sequence"/>
</dbReference>
<evidence type="ECO:0000256" key="3">
    <source>
        <dbReference type="SAM" id="MobiDB-lite"/>
    </source>
</evidence>
<feature type="compositionally biased region" description="Basic and acidic residues" evidence="3">
    <location>
        <begin position="50"/>
        <end position="59"/>
    </location>
</feature>
<dbReference type="SUPFAM" id="SSF52058">
    <property type="entry name" value="L domain-like"/>
    <property type="match status" value="1"/>
</dbReference>
<evidence type="ECO:0000256" key="2">
    <source>
        <dbReference type="ARBA" id="ARBA00022737"/>
    </source>
</evidence>
<dbReference type="SUPFAM" id="SSF48065">
    <property type="entry name" value="DBL homology domain (DH-domain)"/>
    <property type="match status" value="1"/>
</dbReference>
<feature type="compositionally biased region" description="Polar residues" evidence="3">
    <location>
        <begin position="66"/>
        <end position="85"/>
    </location>
</feature>
<feature type="compositionally biased region" description="Polar residues" evidence="3">
    <location>
        <begin position="543"/>
        <end position="555"/>
    </location>
</feature>
<dbReference type="SMART" id="SM00364">
    <property type="entry name" value="LRR_BAC"/>
    <property type="match status" value="2"/>
</dbReference>
<dbReference type="Gene3D" id="2.30.29.30">
    <property type="entry name" value="Pleckstrin-homology domain (PH domain)/Phosphotyrosine-binding domain (PTB)"/>
    <property type="match status" value="1"/>
</dbReference>
<dbReference type="InterPro" id="IPR032675">
    <property type="entry name" value="LRR_dom_sf"/>
</dbReference>
<dbReference type="PROSITE" id="PS51450">
    <property type="entry name" value="LRR"/>
    <property type="match status" value="2"/>
</dbReference>
<feature type="region of interest" description="Disordered" evidence="3">
    <location>
        <begin position="1"/>
        <end position="117"/>
    </location>
</feature>
<feature type="domain" description="DH" evidence="4">
    <location>
        <begin position="842"/>
        <end position="1100"/>
    </location>
</feature>
<dbReference type="InterPro" id="IPR001611">
    <property type="entry name" value="Leu-rich_rpt"/>
</dbReference>
<feature type="region of interest" description="Disordered" evidence="3">
    <location>
        <begin position="449"/>
        <end position="474"/>
    </location>
</feature>
<dbReference type="SMART" id="SM00325">
    <property type="entry name" value="RhoGEF"/>
    <property type="match status" value="1"/>
</dbReference>
<dbReference type="Gene3D" id="3.80.10.10">
    <property type="entry name" value="Ribonuclease Inhibitor"/>
    <property type="match status" value="1"/>
</dbReference>
<feature type="region of interest" description="Disordered" evidence="3">
    <location>
        <begin position="930"/>
        <end position="982"/>
    </location>
</feature>
<proteinExistence type="predicted"/>
<dbReference type="GO" id="GO:0005085">
    <property type="term" value="F:guanyl-nucleotide exchange factor activity"/>
    <property type="evidence" value="ECO:0007669"/>
    <property type="project" value="InterPro"/>
</dbReference>
<feature type="region of interest" description="Disordered" evidence="3">
    <location>
        <begin position="531"/>
        <end position="586"/>
    </location>
</feature>
<dbReference type="CDD" id="cd00160">
    <property type="entry name" value="RhoGEF"/>
    <property type="match status" value="1"/>
</dbReference>
<dbReference type="InterPro" id="IPR000219">
    <property type="entry name" value="DH_dom"/>
</dbReference>
<feature type="region of interest" description="Disordered" evidence="3">
    <location>
        <begin position="800"/>
        <end position="829"/>
    </location>
</feature>
<feature type="region of interest" description="Disordered" evidence="3">
    <location>
        <begin position="488"/>
        <end position="518"/>
    </location>
</feature>
<protein>
    <recommendedName>
        <fullName evidence="4">DH domain-containing protein</fullName>
    </recommendedName>
</protein>
<dbReference type="Pfam" id="PF13855">
    <property type="entry name" value="LRR_8"/>
    <property type="match status" value="1"/>
</dbReference>
<gene>
    <name evidence="5" type="ORF">BGZ80_008210</name>
</gene>
<dbReference type="Gene3D" id="1.20.900.10">
    <property type="entry name" value="Dbl homology (DH) domain"/>
    <property type="match status" value="1"/>
</dbReference>
<dbReference type="Pfam" id="PF00621">
    <property type="entry name" value="RhoGEF"/>
    <property type="match status" value="1"/>
</dbReference>
<dbReference type="GO" id="GO:0005737">
    <property type="term" value="C:cytoplasm"/>
    <property type="evidence" value="ECO:0007669"/>
    <property type="project" value="TreeGrafter"/>
</dbReference>
<dbReference type="InterPro" id="IPR003591">
    <property type="entry name" value="Leu-rich_rpt_typical-subtyp"/>
</dbReference>
<dbReference type="PANTHER" id="PTHR12673">
    <property type="entry name" value="FACIOGENITAL DYSPLASIA PROTEIN"/>
    <property type="match status" value="1"/>
</dbReference>
<keyword evidence="1" id="KW-0433">Leucine-rich repeat</keyword>
<sequence>MVPRQRGTGYGPDYKPRRQSGGPGHLLYTLDASSSGPDLESEDYDDSDVDESHYSRHLQEQYLLLQKTSPRQSVLENNDFSSHPTQRGHRKSLGDELNAPPVPEKSAQRKRVSTMGSATLVPVSSSLISAYNASETQSSVSRSNSQRPKDKKTHGPVGSNSLSFEPLFSLNDSSSRASYAERTGAHRDSGTSRLSGLSDGDWYNTLLTVDPNQQGVSILDLSKRELTEIPSSLPETITHLRLAYNTIRVFSPITGLTSLNYLQVLDLCDNQLEVIPPEIGLLTRLKELHLSNNKLWKLPDNIVKMSRLEVLDIRNNQFYLLNPIIGRLKTLRHLDVRQNQLKSLPAQLCMLSSTLTVLLVDGNQFVQPFLDLLQPLMIDEKESGRQSYLSDDPYGDSYRANSAPKTAKAYEPWRRSVTPNSMKRIAPGLGKRRSHGDLMSLIGLQKKDDSTHTEDFSTGMPEHVQKSHTFSTSSGVASLAAENIALRRERSVSTSTVAPSEYHADGATQSSSSSSHPLSLNKFLKSIRKNSKASLKDVPLPSKSDNSTKRLSTGSELGHLTDVDSDLQDPESKPSPKGVASGGAIRRAASSGVSQWVRGRFHKRTNSNELGSLPNAHASATSLHADGFDGGDCYPVRDSGYGIIGGSGSQLNGSLGSTPDLSETLSPGKGSGLFENRFLNRSTGHLPYATPVSPREVQLSSYFEPTNRKEKDYRFSCMSDESQVTQGTENESEILDLDAAGVHQQQHRLSSMHSPTTPLPSIAHIKPLIQYLKDLYDLDPDSSEWEEVHAWRRVWNGETSGATAHGVTHGDDNVEEDEGDQEEKRAKDEEIRAAKLQAQASRRRRIVDEIMTTERTYVDGLKGLVEIYLTPALQVMQPGDHKGIFSNAQSIYTFHANHFLPELEKAYRVQPQEQSTTMAPAAMIPNSPIPAVSAVFPSQPSDSADGQESSAVQQNESEEPEAKEQLAPAPAAGDTKPSPDPVKMAVEDRIGRVFAEHVAYMKMYSFYINNYDNALRVLQTLLTSKQKKKMKEFLRRCAKHPNHTQLTIQGYLLLPIQRIPRYKMLLQDLLDNTWPDHVDYQDIATALEMISSRADEMNERKRQHENHEKVLLVQNRIVGHYKTELVQPYRKVVREGVLHLIRVVTRNVVMGVEKVVAPPLSIDQSIDGKGALSSLPQIGDLTVHHLSEETVERSYIFILFNDILIQCSPVNTKGSGHSGSNSSGQGSILSSSSPASSSSAGAASANANMGAKNLELRRVLQLESRLHPAEIIGQDVLRVVDDKMILYLTGDRDVVQAWKDDINTRW</sequence>
<accession>A0A9P6MYJ8</accession>
<feature type="region of interest" description="Disordered" evidence="3">
    <location>
        <begin position="384"/>
        <end position="414"/>
    </location>
</feature>
<evidence type="ECO:0000313" key="5">
    <source>
        <dbReference type="EMBL" id="KAG0017502.1"/>
    </source>
</evidence>
<dbReference type="InterPro" id="IPR051092">
    <property type="entry name" value="FYVE_RhoGEF_PH"/>
</dbReference>
<evidence type="ECO:0000313" key="6">
    <source>
        <dbReference type="Proteomes" id="UP000703661"/>
    </source>
</evidence>
<reference evidence="5" key="1">
    <citation type="journal article" date="2020" name="Fungal Divers.">
        <title>Resolving the Mortierellaceae phylogeny through synthesis of multi-gene phylogenetics and phylogenomics.</title>
        <authorList>
            <person name="Vandepol N."/>
            <person name="Liber J."/>
            <person name="Desiro A."/>
            <person name="Na H."/>
            <person name="Kennedy M."/>
            <person name="Barry K."/>
            <person name="Grigoriev I.V."/>
            <person name="Miller A.N."/>
            <person name="O'Donnell K."/>
            <person name="Stajich J.E."/>
            <person name="Bonito G."/>
        </authorList>
    </citation>
    <scope>NUCLEOTIDE SEQUENCE</scope>
    <source>
        <strain evidence="5">NRRL 2769</strain>
    </source>
</reference>
<keyword evidence="6" id="KW-1185">Reference proteome</keyword>
<feature type="region of interest" description="Disordered" evidence="3">
    <location>
        <begin position="1214"/>
        <end position="1244"/>
    </location>
</feature>
<dbReference type="SMART" id="SM00369">
    <property type="entry name" value="LRR_TYP"/>
    <property type="match status" value="3"/>
</dbReference>
<evidence type="ECO:0000256" key="1">
    <source>
        <dbReference type="ARBA" id="ARBA00022614"/>
    </source>
</evidence>